<evidence type="ECO:0000313" key="3">
    <source>
        <dbReference type="Proteomes" id="UP001058364"/>
    </source>
</evidence>
<organism evidence="2 3">
    <name type="scientific">Mesomycoplasma molare</name>
    <dbReference type="NCBI Taxonomy" id="171288"/>
    <lineage>
        <taxon>Bacteria</taxon>
        <taxon>Bacillati</taxon>
        <taxon>Mycoplasmatota</taxon>
        <taxon>Mycoplasmoidales</taxon>
        <taxon>Metamycoplasmataceae</taxon>
        <taxon>Mesomycoplasma</taxon>
    </lineage>
</organism>
<keyword evidence="1" id="KW-0175">Coiled coil</keyword>
<protein>
    <submittedName>
        <fullName evidence="2">Uncharacterized protein</fullName>
    </submittedName>
</protein>
<dbReference type="Gene3D" id="1.20.5.340">
    <property type="match status" value="1"/>
</dbReference>
<evidence type="ECO:0000313" key="2">
    <source>
        <dbReference type="EMBL" id="UWD34049.1"/>
    </source>
</evidence>
<dbReference type="RefSeq" id="WP_027123074.1">
    <property type="nucleotide sequence ID" value="NZ_CP103423.1"/>
</dbReference>
<feature type="coiled-coil region" evidence="1">
    <location>
        <begin position="80"/>
        <end position="107"/>
    </location>
</feature>
<sequence>MAKITFNNKRNFTTETFRGEELDQIITAENINEIKSVVNDNETTLANLKTYAESQANDHNERLNSLNGSINSLTTKTNEINTLKQTITTLTDRIQSLENRNNSSSNRPTLSIRYQRIITDREVSFQTYDLRTSNNGGNYMINFSAPSLSTGESIDYYLIAVTPQIKERSDFGGYSKNATARFIFEPIERNNSSQIFNDTPETQCIAVVNATDRDHTITNILINPESGGFMLKASTNTIYNGTAIPNFTMRFKVSVTAKIRRIT</sequence>
<dbReference type="EMBL" id="CP103423">
    <property type="protein sequence ID" value="UWD34049.1"/>
    <property type="molecule type" value="Genomic_DNA"/>
</dbReference>
<name>A0ABY5TUN3_9BACT</name>
<proteinExistence type="predicted"/>
<accession>A0ABY5TUN3</accession>
<reference evidence="2" key="1">
    <citation type="submission" date="2022-08" db="EMBL/GenBank/DDBJ databases">
        <title>Complete genome sequence of Mycoplasma molare type strain H 542.</title>
        <authorList>
            <person name="Spergser J."/>
        </authorList>
    </citation>
    <scope>NUCLEOTIDE SEQUENCE</scope>
    <source>
        <strain evidence="2">H 542</strain>
    </source>
</reference>
<keyword evidence="3" id="KW-1185">Reference proteome</keyword>
<dbReference type="Proteomes" id="UP001058364">
    <property type="component" value="Chromosome"/>
</dbReference>
<evidence type="ECO:0000256" key="1">
    <source>
        <dbReference type="SAM" id="Coils"/>
    </source>
</evidence>
<gene>
    <name evidence="2" type="ORF">NX772_03000</name>
</gene>